<sequence>MKYYITIVLISVFAFAKAQTAFHNFGNVQIHDQGQIGFHIDLINDGDFDNNLGLAGFYNQNNSLTISGTNEPIFFDMEVDVPDDLFFEVSTGVTNFFDFINGRIITPRNTIGVTLDFRNNGIYTGEGDNTHVDGYINNAGDLDFRFPIGDDFRLRTMTVLPLDNTFTLYKAAYFFEDPNSPSTLTGFFNTDLFQNTLSIISEKEYWDLDGTLPARVTLTWDEQSEIPILADELSSLRVVGFSTALNQWVNLGNSSFSGTMESGEITSDIIEPNLYSALTFGSVLRGNGAITVYTLISPNGDGKNDTLIIEGLETSPDNELILFNRWGVEVFRKKNYDNSFGGISDGRATIDGSSELPVGTYFYVLKLQDQKDLAGAFYINR</sequence>
<name>A0A239BQY6_9FLAO</name>
<keyword evidence="3" id="KW-1185">Reference proteome</keyword>
<gene>
    <name evidence="2" type="ORF">SAMN06265376_106322</name>
</gene>
<dbReference type="NCBIfam" id="TIGR04131">
    <property type="entry name" value="Bac_Flav_CTERM"/>
    <property type="match status" value="1"/>
</dbReference>
<feature type="signal peptide" evidence="1">
    <location>
        <begin position="1"/>
        <end position="18"/>
    </location>
</feature>
<dbReference type="Proteomes" id="UP000198379">
    <property type="component" value="Unassembled WGS sequence"/>
</dbReference>
<dbReference type="RefSeq" id="WP_089372922.1">
    <property type="nucleotide sequence ID" value="NZ_BMEP01000005.1"/>
</dbReference>
<reference evidence="2 3" key="1">
    <citation type="submission" date="2017-06" db="EMBL/GenBank/DDBJ databases">
        <authorList>
            <person name="Kim H.J."/>
            <person name="Triplett B.A."/>
        </authorList>
    </citation>
    <scope>NUCLEOTIDE SEQUENCE [LARGE SCALE GENOMIC DNA]</scope>
    <source>
        <strain evidence="2 3">DSM 25597</strain>
    </source>
</reference>
<keyword evidence="1" id="KW-0732">Signal</keyword>
<dbReference type="OrthoDB" id="1489185at2"/>
<proteinExistence type="predicted"/>
<feature type="chain" id="PRO_5012241037" evidence="1">
    <location>
        <begin position="19"/>
        <end position="381"/>
    </location>
</feature>
<dbReference type="Pfam" id="PF13585">
    <property type="entry name" value="CHU_C"/>
    <property type="match status" value="1"/>
</dbReference>
<protein>
    <submittedName>
        <fullName evidence="2">Gliding motility-associated C-terminal domain-containing protein</fullName>
    </submittedName>
</protein>
<dbReference type="AlphaFoldDB" id="A0A239BQY6"/>
<dbReference type="InterPro" id="IPR026341">
    <property type="entry name" value="T9SS_type_B"/>
</dbReference>
<dbReference type="EMBL" id="FZNY01000006">
    <property type="protein sequence ID" value="SNS09464.1"/>
    <property type="molecule type" value="Genomic_DNA"/>
</dbReference>
<accession>A0A239BQY6</accession>
<evidence type="ECO:0000313" key="2">
    <source>
        <dbReference type="EMBL" id="SNS09464.1"/>
    </source>
</evidence>
<evidence type="ECO:0000313" key="3">
    <source>
        <dbReference type="Proteomes" id="UP000198379"/>
    </source>
</evidence>
<organism evidence="2 3">
    <name type="scientific">Dokdonia pacifica</name>
    <dbReference type="NCBI Taxonomy" id="1627892"/>
    <lineage>
        <taxon>Bacteria</taxon>
        <taxon>Pseudomonadati</taxon>
        <taxon>Bacteroidota</taxon>
        <taxon>Flavobacteriia</taxon>
        <taxon>Flavobacteriales</taxon>
        <taxon>Flavobacteriaceae</taxon>
        <taxon>Dokdonia</taxon>
    </lineage>
</organism>
<evidence type="ECO:0000256" key="1">
    <source>
        <dbReference type="SAM" id="SignalP"/>
    </source>
</evidence>